<keyword evidence="3 5" id="KW-0479">Metal-binding</keyword>
<gene>
    <name evidence="7" type="ORF">LCOR_00037.1</name>
</gene>
<dbReference type="InterPro" id="IPR002401">
    <property type="entry name" value="Cyt_P450_E_grp-I"/>
</dbReference>
<dbReference type="PANTHER" id="PTHR24305">
    <property type="entry name" value="CYTOCHROME P450"/>
    <property type="match status" value="1"/>
</dbReference>
<evidence type="ECO:0000256" key="4">
    <source>
        <dbReference type="ARBA" id="ARBA00023004"/>
    </source>
</evidence>
<dbReference type="SUPFAM" id="SSF48264">
    <property type="entry name" value="Cytochrome P450"/>
    <property type="match status" value="1"/>
</dbReference>
<dbReference type="InterPro" id="IPR036396">
    <property type="entry name" value="Cyt_P450_sf"/>
</dbReference>
<evidence type="ECO:0000256" key="5">
    <source>
        <dbReference type="PIRSR" id="PIRSR602401-1"/>
    </source>
</evidence>
<proteinExistence type="inferred from homology"/>
<dbReference type="InterPro" id="IPR001128">
    <property type="entry name" value="Cyt_P450"/>
</dbReference>
<evidence type="ECO:0000313" key="7">
    <source>
        <dbReference type="EMBL" id="CDH48238.1"/>
    </source>
</evidence>
<dbReference type="AlphaFoldDB" id="A0A068RDN7"/>
<dbReference type="VEuPathDB" id="FungiDB:LCOR_00037.1"/>
<evidence type="ECO:0000313" key="8">
    <source>
        <dbReference type="Proteomes" id="UP000027586"/>
    </source>
</evidence>
<dbReference type="GO" id="GO:0005506">
    <property type="term" value="F:iron ion binding"/>
    <property type="evidence" value="ECO:0007669"/>
    <property type="project" value="InterPro"/>
</dbReference>
<evidence type="ECO:0000256" key="3">
    <source>
        <dbReference type="ARBA" id="ARBA00022723"/>
    </source>
</evidence>
<protein>
    <submittedName>
        <fullName evidence="7">Cytochrome p450</fullName>
    </submittedName>
</protein>
<dbReference type="PRINTS" id="PR00463">
    <property type="entry name" value="EP450I"/>
</dbReference>
<dbReference type="GO" id="GO:0016705">
    <property type="term" value="F:oxidoreductase activity, acting on paired donors, with incorporation or reduction of molecular oxygen"/>
    <property type="evidence" value="ECO:0007669"/>
    <property type="project" value="InterPro"/>
</dbReference>
<dbReference type="PROSITE" id="PS00086">
    <property type="entry name" value="CYTOCHROME_P450"/>
    <property type="match status" value="1"/>
</dbReference>
<organism evidence="7 8">
    <name type="scientific">Lichtheimia corymbifera JMRC:FSU:9682</name>
    <dbReference type="NCBI Taxonomy" id="1263082"/>
    <lineage>
        <taxon>Eukaryota</taxon>
        <taxon>Fungi</taxon>
        <taxon>Fungi incertae sedis</taxon>
        <taxon>Mucoromycota</taxon>
        <taxon>Mucoromycotina</taxon>
        <taxon>Mucoromycetes</taxon>
        <taxon>Mucorales</taxon>
        <taxon>Lichtheimiaceae</taxon>
        <taxon>Lichtheimia</taxon>
    </lineage>
</organism>
<dbReference type="OrthoDB" id="1470350at2759"/>
<comment type="caution">
    <text evidence="7">The sequence shown here is derived from an EMBL/GenBank/DDBJ whole genome shotgun (WGS) entry which is preliminary data.</text>
</comment>
<dbReference type="PANTHER" id="PTHR24305:SF166">
    <property type="entry name" value="CYTOCHROME P450 12A4, MITOCHONDRIAL-RELATED"/>
    <property type="match status" value="1"/>
</dbReference>
<dbReference type="Proteomes" id="UP000027586">
    <property type="component" value="Unassembled WGS sequence"/>
</dbReference>
<dbReference type="GO" id="GO:0004497">
    <property type="term" value="F:monooxygenase activity"/>
    <property type="evidence" value="ECO:0007669"/>
    <property type="project" value="UniProtKB-KW"/>
</dbReference>
<dbReference type="STRING" id="1263082.A0A068RDN7"/>
<dbReference type="Gene3D" id="1.10.630.10">
    <property type="entry name" value="Cytochrome P450"/>
    <property type="match status" value="1"/>
</dbReference>
<keyword evidence="5 6" id="KW-0349">Heme</keyword>
<dbReference type="Pfam" id="PF00067">
    <property type="entry name" value="p450"/>
    <property type="match status" value="1"/>
</dbReference>
<dbReference type="InterPro" id="IPR050121">
    <property type="entry name" value="Cytochrome_P450_monoxygenase"/>
</dbReference>
<name>A0A068RDN7_9FUNG</name>
<evidence type="ECO:0000256" key="6">
    <source>
        <dbReference type="RuleBase" id="RU000461"/>
    </source>
</evidence>
<keyword evidence="4 5" id="KW-0408">Iron</keyword>
<dbReference type="GO" id="GO:0020037">
    <property type="term" value="F:heme binding"/>
    <property type="evidence" value="ECO:0007669"/>
    <property type="project" value="InterPro"/>
</dbReference>
<feature type="binding site" description="axial binding residue" evidence="5">
    <location>
        <position position="482"/>
    </location>
    <ligand>
        <name>heme</name>
        <dbReference type="ChEBI" id="CHEBI:30413"/>
    </ligand>
    <ligandPart>
        <name>Fe</name>
        <dbReference type="ChEBI" id="CHEBI:18248"/>
    </ligandPart>
</feature>
<accession>A0A068RDN7</accession>
<evidence type="ECO:0000256" key="1">
    <source>
        <dbReference type="ARBA" id="ARBA00001971"/>
    </source>
</evidence>
<keyword evidence="6" id="KW-0503">Monooxygenase</keyword>
<reference evidence="7" key="1">
    <citation type="submission" date="2013-08" db="EMBL/GenBank/DDBJ databases">
        <title>Gene expansion shapes genome architecture in the human pathogen Lichtheimia corymbifera: an evolutionary genomics analysis in the ancient terrestrial Mucorales (Mucoromycotina).</title>
        <authorList>
            <person name="Schwartze V.U."/>
            <person name="Winter S."/>
            <person name="Shelest E."/>
            <person name="Marcet-Houben M."/>
            <person name="Horn F."/>
            <person name="Wehner S."/>
            <person name="Hoffmann K."/>
            <person name="Riege K."/>
            <person name="Sammeth M."/>
            <person name="Nowrousian M."/>
            <person name="Valiante V."/>
            <person name="Linde J."/>
            <person name="Jacobsen I.D."/>
            <person name="Marz M."/>
            <person name="Brakhage A.A."/>
            <person name="Gabaldon T."/>
            <person name="Bocker S."/>
            <person name="Voigt K."/>
        </authorList>
    </citation>
    <scope>NUCLEOTIDE SEQUENCE [LARGE SCALE GENOMIC DNA]</scope>
    <source>
        <strain evidence="7">FSU 9682</strain>
    </source>
</reference>
<comment type="cofactor">
    <cofactor evidence="1 5">
        <name>heme</name>
        <dbReference type="ChEBI" id="CHEBI:30413"/>
    </cofactor>
</comment>
<dbReference type="InterPro" id="IPR017972">
    <property type="entry name" value="Cyt_P450_CS"/>
</dbReference>
<comment type="similarity">
    <text evidence="2 6">Belongs to the cytochrome P450 family.</text>
</comment>
<sequence length="539" mass="61025">MDQITSTVNTYVVPLFAGEQGKRLIQKHRTSIAAAVALVSTYAIFRSITQVPRQLKHLPYLGFFDYIKAVVAGKSVDDIAHELTLPAVKRSKSGLYVRFDKDGWTVHIVDPGAAKKFLLKTGYWYPLDIFPKTQNAIQEGLLIRHVIGPRHIVNLNGHEWKTHRKVANPAFHRSMPINIFGRVAEKLFKVMDNESQYGPIEIHNYTTRWTLDALGLAAFDFDFHAVEDKDNEWVSRYNTVMTSAFDIKYLVFPGLDTWLLPFNPSRKHKHAEADKLLGMIDQIILEKRKTLQNKPSTTSEKQDGEKDLLTMMIEAENSGEGVLTNEELRSNVVVFFIAGHDTTANSLATAIYELAVNQDVQTKARQEAIQTLGEAPENIVPTAEQAREMTYMNMIIKENLRIHPPAPGIGVRTTQQDTELAGTFIPKGTRVTVDIHEMHHNPDIWSNPEEFKPERFIPGGEADQLAGNGMSYLPFGNGARQCIGMNFSLTEQRVLLPMLLRKYEWHLPDDSIHKERLNTGGVSLVTSPKDLQIVFKRRY</sequence>
<evidence type="ECO:0000256" key="2">
    <source>
        <dbReference type="ARBA" id="ARBA00010617"/>
    </source>
</evidence>
<dbReference type="PRINTS" id="PR00385">
    <property type="entry name" value="P450"/>
</dbReference>
<keyword evidence="8" id="KW-1185">Reference proteome</keyword>
<keyword evidence="6" id="KW-0560">Oxidoreductase</keyword>
<dbReference type="EMBL" id="CBTN010000001">
    <property type="protein sequence ID" value="CDH48238.1"/>
    <property type="molecule type" value="Genomic_DNA"/>
</dbReference>